<gene>
    <name evidence="2" type="ORF">CH339_07685</name>
</gene>
<evidence type="ECO:0000313" key="3">
    <source>
        <dbReference type="Proteomes" id="UP000249299"/>
    </source>
</evidence>
<sequence length="71" mass="7493">MFKIALMLWIVIAPTLAGILFTAGLAIGNANEPTDNRIMLIGLAIAGFVIAIPVAWIVAKKVVTAFGRRSA</sequence>
<keyword evidence="3" id="KW-1185">Reference proteome</keyword>
<accession>A0A327JPJ2</accession>
<dbReference type="Proteomes" id="UP000249299">
    <property type="component" value="Unassembled WGS sequence"/>
</dbReference>
<proteinExistence type="predicted"/>
<feature type="transmembrane region" description="Helical" evidence="1">
    <location>
        <begin position="38"/>
        <end position="59"/>
    </location>
</feature>
<dbReference type="OrthoDB" id="7679489at2"/>
<name>A0A327JPJ2_9HYPH</name>
<comment type="caution">
    <text evidence="2">The sequence shown here is derived from an EMBL/GenBank/DDBJ whole genome shotgun (WGS) entry which is preliminary data.</text>
</comment>
<protein>
    <recommendedName>
        <fullName evidence="4">CTP synthetase</fullName>
    </recommendedName>
</protein>
<evidence type="ECO:0000256" key="1">
    <source>
        <dbReference type="SAM" id="Phobius"/>
    </source>
</evidence>
<dbReference type="AlphaFoldDB" id="A0A327JPJ2"/>
<evidence type="ECO:0008006" key="4">
    <source>
        <dbReference type="Google" id="ProtNLM"/>
    </source>
</evidence>
<dbReference type="EMBL" id="NPEV01000011">
    <property type="protein sequence ID" value="RAI28217.1"/>
    <property type="molecule type" value="Genomic_DNA"/>
</dbReference>
<keyword evidence="1" id="KW-1133">Transmembrane helix</keyword>
<organism evidence="2 3">
    <name type="scientific">Rhodobium orientis</name>
    <dbReference type="NCBI Taxonomy" id="34017"/>
    <lineage>
        <taxon>Bacteria</taxon>
        <taxon>Pseudomonadati</taxon>
        <taxon>Pseudomonadota</taxon>
        <taxon>Alphaproteobacteria</taxon>
        <taxon>Hyphomicrobiales</taxon>
        <taxon>Rhodobiaceae</taxon>
        <taxon>Rhodobium</taxon>
    </lineage>
</organism>
<keyword evidence="1" id="KW-0472">Membrane</keyword>
<evidence type="ECO:0000313" key="2">
    <source>
        <dbReference type="EMBL" id="RAI28217.1"/>
    </source>
</evidence>
<dbReference type="RefSeq" id="WP_111433757.1">
    <property type="nucleotide sequence ID" value="NZ_JACIGG010000002.1"/>
</dbReference>
<keyword evidence="1" id="KW-0812">Transmembrane</keyword>
<reference evidence="2 3" key="1">
    <citation type="submission" date="2017-07" db="EMBL/GenBank/DDBJ databases">
        <title>Draft Genome Sequences of Select Purple Nonsulfur Bacteria.</title>
        <authorList>
            <person name="Lasarre B."/>
            <person name="Mckinlay J.B."/>
        </authorList>
    </citation>
    <scope>NUCLEOTIDE SEQUENCE [LARGE SCALE GENOMIC DNA]</scope>
    <source>
        <strain evidence="2 3">DSM 11290</strain>
    </source>
</reference>